<evidence type="ECO:0000256" key="6">
    <source>
        <dbReference type="ARBA" id="ARBA00022674"/>
    </source>
</evidence>
<evidence type="ECO:0000313" key="14">
    <source>
        <dbReference type="Ensembl" id="ENSOANP00000051001.1"/>
    </source>
</evidence>
<reference evidence="14" key="3">
    <citation type="submission" date="2025-09" db="UniProtKB">
        <authorList>
            <consortium name="Ensembl"/>
        </authorList>
    </citation>
    <scope>IDENTIFICATION</scope>
    <source>
        <strain evidence="14">Glennie</strain>
    </source>
</reference>
<dbReference type="FunCoup" id="A0A6I8PEB8">
    <property type="interactions" value="422"/>
</dbReference>
<evidence type="ECO:0000256" key="4">
    <source>
        <dbReference type="ARBA" id="ARBA00022525"/>
    </source>
</evidence>
<feature type="transmembrane region" description="Helical" evidence="13">
    <location>
        <begin position="143"/>
        <end position="165"/>
    </location>
</feature>
<dbReference type="GO" id="GO:0008284">
    <property type="term" value="P:positive regulation of cell population proliferation"/>
    <property type="evidence" value="ECO:0000318"/>
    <property type="project" value="GO_Central"/>
</dbReference>
<keyword evidence="3" id="KW-1003">Cell membrane</keyword>
<evidence type="ECO:0000256" key="9">
    <source>
        <dbReference type="ARBA" id="ARBA00022989"/>
    </source>
</evidence>
<dbReference type="GO" id="GO:0007173">
    <property type="term" value="P:epidermal growth factor receptor signaling pathway"/>
    <property type="evidence" value="ECO:0000318"/>
    <property type="project" value="GO_Central"/>
</dbReference>
<dbReference type="AlphaFoldDB" id="A0A6I8PEB8"/>
<sequence>SLRKNSPLPPLLLPPPIPPIITGTFSLEVGHHVLHRKTSEGVGSGISPRLFRKLIVPPFSFLSVVAFSSKPQALVHPRPKRKWRGRKKNQGLGRKRDPCLRKFKDFCITASANTCQQGYHGERCHGLILPVENRLYGYDHTTALAVVAVVLSSVCLLIIAGLLMFRYHKRGVYDVENEEKTKLGIPSAH</sequence>
<dbReference type="Proteomes" id="UP000002279">
    <property type="component" value="Chromosome X2"/>
</dbReference>
<keyword evidence="11 13" id="KW-0472">Membrane</keyword>
<dbReference type="GeneTree" id="ENSGT00940000156901"/>
<organism evidence="14 15">
    <name type="scientific">Ornithorhynchus anatinus</name>
    <name type="common">Duckbill platypus</name>
    <dbReference type="NCBI Taxonomy" id="9258"/>
    <lineage>
        <taxon>Eukaryota</taxon>
        <taxon>Metazoa</taxon>
        <taxon>Chordata</taxon>
        <taxon>Craniata</taxon>
        <taxon>Vertebrata</taxon>
        <taxon>Euteleostomi</taxon>
        <taxon>Mammalia</taxon>
        <taxon>Monotremata</taxon>
        <taxon>Ornithorhynchidae</taxon>
        <taxon>Ornithorhynchus</taxon>
    </lineage>
</organism>
<reference evidence="14" key="2">
    <citation type="submission" date="2025-08" db="UniProtKB">
        <authorList>
            <consortium name="Ensembl"/>
        </authorList>
    </citation>
    <scope>IDENTIFICATION</scope>
    <source>
        <strain evidence="14">Glennie</strain>
    </source>
</reference>
<dbReference type="Bgee" id="ENSOANG00000045779">
    <property type="expression patterns" value="Expressed in cerebellum and 7 other cell types or tissues"/>
</dbReference>
<evidence type="ECO:0008006" key="16">
    <source>
        <dbReference type="Google" id="ProtNLM"/>
    </source>
</evidence>
<accession>A0A6I8PEB8</accession>
<evidence type="ECO:0000256" key="2">
    <source>
        <dbReference type="ARBA" id="ARBA00004251"/>
    </source>
</evidence>
<dbReference type="Ensembl" id="ENSOANT00000051516.1">
    <property type="protein sequence ID" value="ENSOANP00000051001.1"/>
    <property type="gene ID" value="ENSOANG00000045779.1"/>
</dbReference>
<evidence type="ECO:0000256" key="5">
    <source>
        <dbReference type="ARBA" id="ARBA00022536"/>
    </source>
</evidence>
<keyword evidence="12" id="KW-1015">Disulfide bond</keyword>
<evidence type="ECO:0000313" key="15">
    <source>
        <dbReference type="Proteomes" id="UP000002279"/>
    </source>
</evidence>
<dbReference type="PANTHER" id="PTHR10740">
    <property type="entry name" value="TRANSFORMING GROWTH FACTOR ALPHA"/>
    <property type="match status" value="1"/>
</dbReference>
<keyword evidence="5" id="KW-0245">EGF-like domain</keyword>
<keyword evidence="15" id="KW-1185">Reference proteome</keyword>
<dbReference type="GO" id="GO:0005154">
    <property type="term" value="F:epidermal growth factor receptor binding"/>
    <property type="evidence" value="ECO:0000318"/>
    <property type="project" value="GO_Central"/>
</dbReference>
<evidence type="ECO:0000256" key="7">
    <source>
        <dbReference type="ARBA" id="ARBA00022692"/>
    </source>
</evidence>
<keyword evidence="7 13" id="KW-0812">Transmembrane</keyword>
<name>A0A6I8PEB8_ORNAN</name>
<keyword evidence="8" id="KW-0732">Signal</keyword>
<keyword evidence="10" id="KW-0339">Growth factor</keyword>
<keyword evidence="9 13" id="KW-1133">Transmembrane helix</keyword>
<protein>
    <recommendedName>
        <fullName evidence="16">Heparin binding EGF like growth factor</fullName>
    </recommendedName>
</protein>
<proteinExistence type="predicted"/>
<evidence type="ECO:0000256" key="3">
    <source>
        <dbReference type="ARBA" id="ARBA00022475"/>
    </source>
</evidence>
<dbReference type="InParanoid" id="A0A6I8PEB8"/>
<evidence type="ECO:0000256" key="10">
    <source>
        <dbReference type="ARBA" id="ARBA00023030"/>
    </source>
</evidence>
<dbReference type="GO" id="GO:0008083">
    <property type="term" value="F:growth factor activity"/>
    <property type="evidence" value="ECO:0000318"/>
    <property type="project" value="GO_Central"/>
</dbReference>
<keyword evidence="4" id="KW-0964">Secreted</keyword>
<evidence type="ECO:0000256" key="13">
    <source>
        <dbReference type="SAM" id="Phobius"/>
    </source>
</evidence>
<evidence type="ECO:0000256" key="12">
    <source>
        <dbReference type="ARBA" id="ARBA00023157"/>
    </source>
</evidence>
<dbReference type="GO" id="GO:0005886">
    <property type="term" value="C:plasma membrane"/>
    <property type="evidence" value="ECO:0000318"/>
    <property type="project" value="GO_Central"/>
</dbReference>
<evidence type="ECO:0000256" key="8">
    <source>
        <dbReference type="ARBA" id="ARBA00022729"/>
    </source>
</evidence>
<comment type="subcellular location">
    <subcellularLocation>
        <location evidence="2">Cell membrane</location>
        <topology evidence="2">Single-pass type I membrane protein</topology>
    </subcellularLocation>
    <subcellularLocation>
        <location evidence="1">Secreted</location>
        <location evidence="1">Extracellular space</location>
    </subcellularLocation>
</comment>
<dbReference type="GO" id="GO:0008201">
    <property type="term" value="F:heparin binding"/>
    <property type="evidence" value="ECO:0000318"/>
    <property type="project" value="GO_Central"/>
</dbReference>
<keyword evidence="6" id="KW-0358">Heparin-binding</keyword>
<evidence type="ECO:0000256" key="11">
    <source>
        <dbReference type="ARBA" id="ARBA00023136"/>
    </source>
</evidence>
<reference evidence="14 15" key="1">
    <citation type="journal article" date="2008" name="Nature">
        <title>Genome analysis of the platypus reveals unique signatures of evolution.</title>
        <authorList>
            <person name="Warren W.C."/>
            <person name="Hillier L.W."/>
            <person name="Marshall Graves J.A."/>
            <person name="Birney E."/>
            <person name="Ponting C.P."/>
            <person name="Grutzner F."/>
            <person name="Belov K."/>
            <person name="Miller W."/>
            <person name="Clarke L."/>
            <person name="Chinwalla A.T."/>
            <person name="Yang S.P."/>
            <person name="Heger A."/>
            <person name="Locke D.P."/>
            <person name="Miethke P."/>
            <person name="Waters P.D."/>
            <person name="Veyrunes F."/>
            <person name="Fulton L."/>
            <person name="Fulton B."/>
            <person name="Graves T."/>
            <person name="Wallis J."/>
            <person name="Puente X.S."/>
            <person name="Lopez-Otin C."/>
            <person name="Ordonez G.R."/>
            <person name="Eichler E.E."/>
            <person name="Chen L."/>
            <person name="Cheng Z."/>
            <person name="Deakin J.E."/>
            <person name="Alsop A."/>
            <person name="Thompson K."/>
            <person name="Kirby P."/>
            <person name="Papenfuss A.T."/>
            <person name="Wakefield M.J."/>
            <person name="Olender T."/>
            <person name="Lancet D."/>
            <person name="Huttley G.A."/>
            <person name="Smit A.F."/>
            <person name="Pask A."/>
            <person name="Temple-Smith P."/>
            <person name="Batzer M.A."/>
            <person name="Walker J.A."/>
            <person name="Konkel M.K."/>
            <person name="Harris R.S."/>
            <person name="Whittington C.M."/>
            <person name="Wong E.S."/>
            <person name="Gemmell N.J."/>
            <person name="Buschiazzo E."/>
            <person name="Vargas Jentzsch I.M."/>
            <person name="Merkel A."/>
            <person name="Schmitz J."/>
            <person name="Zemann A."/>
            <person name="Churakov G."/>
            <person name="Kriegs J.O."/>
            <person name="Brosius J."/>
            <person name="Murchison E.P."/>
            <person name="Sachidanandam R."/>
            <person name="Smith C."/>
            <person name="Hannon G.J."/>
            <person name="Tsend-Ayush E."/>
            <person name="McMillan D."/>
            <person name="Attenborough R."/>
            <person name="Rens W."/>
            <person name="Ferguson-Smith M."/>
            <person name="Lefevre C.M."/>
            <person name="Sharp J.A."/>
            <person name="Nicholas K.R."/>
            <person name="Ray D.A."/>
            <person name="Kube M."/>
            <person name="Reinhardt R."/>
            <person name="Pringle T.H."/>
            <person name="Taylor J."/>
            <person name="Jones R.C."/>
            <person name="Nixon B."/>
            <person name="Dacheux J.L."/>
            <person name="Niwa H."/>
            <person name="Sekita Y."/>
            <person name="Huang X."/>
            <person name="Stark A."/>
            <person name="Kheradpour P."/>
            <person name="Kellis M."/>
            <person name="Flicek P."/>
            <person name="Chen Y."/>
            <person name="Webber C."/>
            <person name="Hardison R."/>
            <person name="Nelson J."/>
            <person name="Hallsworth-Pepin K."/>
            <person name="Delehaunty K."/>
            <person name="Markovic C."/>
            <person name="Minx P."/>
            <person name="Feng Y."/>
            <person name="Kremitzki C."/>
            <person name="Mitreva M."/>
            <person name="Glasscock J."/>
            <person name="Wylie T."/>
            <person name="Wohldmann P."/>
            <person name="Thiru P."/>
            <person name="Nhan M.N."/>
            <person name="Pohl C.S."/>
            <person name="Smith S.M."/>
            <person name="Hou S."/>
            <person name="Nefedov M."/>
            <person name="de Jong P.J."/>
            <person name="Renfree M.B."/>
            <person name="Mardis E.R."/>
            <person name="Wilson R.K."/>
        </authorList>
    </citation>
    <scope>NUCLEOTIDE SEQUENCE [LARGE SCALE GENOMIC DNA]</scope>
    <source>
        <strain evidence="14 15">Glennie</strain>
    </source>
</reference>
<dbReference type="PANTHER" id="PTHR10740:SF4">
    <property type="entry name" value="PROHEPARIN-BINDING EGF-LIKE GROWTH FACTOR"/>
    <property type="match status" value="1"/>
</dbReference>
<dbReference type="GO" id="GO:0005615">
    <property type="term" value="C:extracellular space"/>
    <property type="evidence" value="ECO:0000318"/>
    <property type="project" value="GO_Central"/>
</dbReference>
<evidence type="ECO:0000256" key="1">
    <source>
        <dbReference type="ARBA" id="ARBA00004239"/>
    </source>
</evidence>